<feature type="region of interest" description="Disordered" evidence="2">
    <location>
        <begin position="97"/>
        <end position="159"/>
    </location>
</feature>
<keyword evidence="5" id="KW-1185">Reference proteome</keyword>
<dbReference type="InterPro" id="IPR000008">
    <property type="entry name" value="C2_dom"/>
</dbReference>
<protein>
    <recommendedName>
        <fullName evidence="3">C2 domain-containing protein</fullName>
    </recommendedName>
</protein>
<feature type="compositionally biased region" description="Basic and acidic residues" evidence="2">
    <location>
        <begin position="198"/>
        <end position="208"/>
    </location>
</feature>
<name>A0ABD2KGY6_HETSC</name>
<comment type="similarity">
    <text evidence="1">Belongs to the CC2D1 family.</text>
</comment>
<feature type="region of interest" description="Disordered" evidence="2">
    <location>
        <begin position="186"/>
        <end position="208"/>
    </location>
</feature>
<dbReference type="Proteomes" id="UP001620645">
    <property type="component" value="Unassembled WGS sequence"/>
</dbReference>
<dbReference type="PROSITE" id="PS50004">
    <property type="entry name" value="C2"/>
    <property type="match status" value="1"/>
</dbReference>
<dbReference type="InterPro" id="IPR006608">
    <property type="entry name" value="CC2D1A/B_DM14"/>
</dbReference>
<feature type="region of interest" description="Disordered" evidence="2">
    <location>
        <begin position="266"/>
        <end position="288"/>
    </location>
</feature>
<sequence>MNFHYVEPSMDDLGNDEELLAELRALESDARSDNIKKDRAHLPSGPTMRIGVELPRQSVIDDVLTNIPANLPEEEAWEDEEEMDVDDEDLLNELSELTGRSVELSPTAKREFQRTSTGEIEMDKTSPPRNVSPKRPKTSDDAELTNETEKVPVDPMPSASIGVPNVPPPLPPARTSSISLPQKVDLNQQHGQKPAVDAVKRDSSDNDEVLENRAKNLLVHRRKLYMDRSLAAKRANDRAAAIEAFQTVKMFNQALQAISGGAQLSEDDLCQIPPSPPPYEPPPTQSLAKDSCQISKDSPPVVLPDDSAIRKPIVHPSIMSEELQLVLTRQLQLKREALAAKKRGDLTTAKEFLSLALRVGQMVQAAKCGIPIDIQQLPELHSNATALPKSATRKMETINEETLKKCKLLEKELIKQIAFCEERTCKFQSAGDSKNTLLYEGLLQQSKNDLQRVQLAALGQIQLPNFKLPELTLPIIQLNSSISDDKLMLRIKKVEHLKLPEGWKPSDCALYVFFKFPFPHGTHQTGRTPTIKGTNSPEFTDVFQLDINRKTKQFLRICKRQHLKLEIYQKGGFLRSDKLFASADIPMQELEKSATICSSFPLLEGRKKMGGNVQVEIHIRKPLGDAFDAATNTKRKWVKLDA</sequence>
<dbReference type="SMART" id="SM00685">
    <property type="entry name" value="DM14"/>
    <property type="match status" value="2"/>
</dbReference>
<feature type="compositionally biased region" description="Pro residues" evidence="2">
    <location>
        <begin position="273"/>
        <end position="284"/>
    </location>
</feature>
<dbReference type="InterPro" id="IPR039725">
    <property type="entry name" value="CC2D1A/B"/>
</dbReference>
<feature type="region of interest" description="Disordered" evidence="2">
    <location>
        <begin position="29"/>
        <end position="49"/>
    </location>
</feature>
<evidence type="ECO:0000313" key="4">
    <source>
        <dbReference type="EMBL" id="KAL3102187.1"/>
    </source>
</evidence>
<dbReference type="AlphaFoldDB" id="A0ABD2KGY6"/>
<dbReference type="SMART" id="SM00239">
    <property type="entry name" value="C2"/>
    <property type="match status" value="1"/>
</dbReference>
<organism evidence="4 5">
    <name type="scientific">Heterodera schachtii</name>
    <name type="common">Sugarbeet cyst nematode worm</name>
    <name type="synonym">Tylenchus schachtii</name>
    <dbReference type="NCBI Taxonomy" id="97005"/>
    <lineage>
        <taxon>Eukaryota</taxon>
        <taxon>Metazoa</taxon>
        <taxon>Ecdysozoa</taxon>
        <taxon>Nematoda</taxon>
        <taxon>Chromadorea</taxon>
        <taxon>Rhabditida</taxon>
        <taxon>Tylenchina</taxon>
        <taxon>Tylenchomorpha</taxon>
        <taxon>Tylenchoidea</taxon>
        <taxon>Heteroderidae</taxon>
        <taxon>Heteroderinae</taxon>
        <taxon>Heterodera</taxon>
    </lineage>
</organism>
<evidence type="ECO:0000256" key="2">
    <source>
        <dbReference type="SAM" id="MobiDB-lite"/>
    </source>
</evidence>
<reference evidence="4 5" key="1">
    <citation type="submission" date="2024-10" db="EMBL/GenBank/DDBJ databases">
        <authorList>
            <person name="Kim D."/>
        </authorList>
    </citation>
    <scope>NUCLEOTIDE SEQUENCE [LARGE SCALE GENOMIC DNA]</scope>
    <source>
        <strain evidence="4">Taebaek</strain>
    </source>
</reference>
<feature type="compositionally biased region" description="Basic and acidic residues" evidence="2">
    <location>
        <begin position="29"/>
        <end position="41"/>
    </location>
</feature>
<gene>
    <name evidence="4" type="ORF">niasHS_003596</name>
</gene>
<evidence type="ECO:0000313" key="5">
    <source>
        <dbReference type="Proteomes" id="UP001620645"/>
    </source>
</evidence>
<dbReference type="SUPFAM" id="SSF49562">
    <property type="entry name" value="C2 domain (Calcium/lipid-binding domain, CaLB)"/>
    <property type="match status" value="1"/>
</dbReference>
<evidence type="ECO:0000259" key="3">
    <source>
        <dbReference type="PROSITE" id="PS50004"/>
    </source>
</evidence>
<dbReference type="InterPro" id="IPR035892">
    <property type="entry name" value="C2_domain_sf"/>
</dbReference>
<accession>A0ABD2KGY6</accession>
<dbReference type="Gene3D" id="2.60.40.150">
    <property type="entry name" value="C2 domain"/>
    <property type="match status" value="1"/>
</dbReference>
<evidence type="ECO:0000256" key="1">
    <source>
        <dbReference type="ARBA" id="ARBA00010672"/>
    </source>
</evidence>
<comment type="caution">
    <text evidence="4">The sequence shown here is derived from an EMBL/GenBank/DDBJ whole genome shotgun (WGS) entry which is preliminary data.</text>
</comment>
<dbReference type="EMBL" id="JBICCN010000026">
    <property type="protein sequence ID" value="KAL3102187.1"/>
    <property type="molecule type" value="Genomic_DNA"/>
</dbReference>
<proteinExistence type="inferred from homology"/>
<dbReference type="PANTHER" id="PTHR13076:SF9">
    <property type="entry name" value="COILED-COIL AND C2 DOMAIN-CONTAINING PROTEIN 1-LIKE"/>
    <property type="match status" value="1"/>
</dbReference>
<feature type="domain" description="C2" evidence="3">
    <location>
        <begin position="467"/>
        <end position="600"/>
    </location>
</feature>
<dbReference type="PANTHER" id="PTHR13076">
    <property type="entry name" value="COILED-COIL AND C2 DOMAIN-CONTAINING PROTEIN 1-LIKE"/>
    <property type="match status" value="1"/>
</dbReference>
<dbReference type="Pfam" id="PF00168">
    <property type="entry name" value="C2"/>
    <property type="match status" value="1"/>
</dbReference>